<protein>
    <submittedName>
        <fullName evidence="2">Uncharacterized protein</fullName>
    </submittedName>
</protein>
<proteinExistence type="predicted"/>
<organism evidence="2 3">
    <name type="scientific">Phaeomoniella chlamydospora</name>
    <name type="common">Phaeoacremonium chlamydosporum</name>
    <dbReference type="NCBI Taxonomy" id="158046"/>
    <lineage>
        <taxon>Eukaryota</taxon>
        <taxon>Fungi</taxon>
        <taxon>Dikarya</taxon>
        <taxon>Ascomycota</taxon>
        <taxon>Pezizomycotina</taxon>
        <taxon>Eurotiomycetes</taxon>
        <taxon>Chaetothyriomycetidae</taxon>
        <taxon>Phaeomoniellales</taxon>
        <taxon>Phaeomoniellaceae</taxon>
        <taxon>Phaeomoniella</taxon>
    </lineage>
</organism>
<keyword evidence="3" id="KW-1185">Reference proteome</keyword>
<comment type="caution">
    <text evidence="2">The sequence shown here is derived from an EMBL/GenBank/DDBJ whole genome shotgun (WGS) entry which is preliminary data.</text>
</comment>
<dbReference type="OrthoDB" id="5424234at2759"/>
<evidence type="ECO:0000313" key="2">
    <source>
        <dbReference type="EMBL" id="KKY22717.1"/>
    </source>
</evidence>
<feature type="compositionally biased region" description="Polar residues" evidence="1">
    <location>
        <begin position="179"/>
        <end position="188"/>
    </location>
</feature>
<feature type="region of interest" description="Disordered" evidence="1">
    <location>
        <begin position="174"/>
        <end position="267"/>
    </location>
</feature>
<dbReference type="EMBL" id="LCWF01000074">
    <property type="protein sequence ID" value="KKY22717.1"/>
    <property type="molecule type" value="Genomic_DNA"/>
</dbReference>
<sequence>MRAQRDTSEQSDASSRAGPNQRPRFSIGASTAETASTFALPSSSWQDIESPPRFHENKQAAFTQPSSWLVESNFRDRFEEQKKRAASHTNLTSLNRTTSSVRFIEELPERSKGQQRYSEVDTHGNIIRSLLQSAASSERPEELVNQEDIAVDDSGESPLILPQSKSQLSLLIDKERRSSSGTLGSQFATPPPEGGLSSRPSTRAEDDEGDYLTLGMGVGQARYRTNNKGKGKEKEADEGKGKQKATENYRFDETPDRYDSPEPDRMW</sequence>
<evidence type="ECO:0000256" key="1">
    <source>
        <dbReference type="SAM" id="MobiDB-lite"/>
    </source>
</evidence>
<feature type="region of interest" description="Disordered" evidence="1">
    <location>
        <begin position="1"/>
        <end position="62"/>
    </location>
</feature>
<reference evidence="2 3" key="1">
    <citation type="submission" date="2015-05" db="EMBL/GenBank/DDBJ databases">
        <title>Distinctive expansion of gene families associated with plant cell wall degradation and secondary metabolism in the genomes of grapevine trunk pathogens.</title>
        <authorList>
            <person name="Lawrence D.P."/>
            <person name="Travadon R."/>
            <person name="Rolshausen P.E."/>
            <person name="Baumgartner K."/>
        </authorList>
    </citation>
    <scope>NUCLEOTIDE SEQUENCE [LARGE SCALE GENOMIC DNA]</scope>
    <source>
        <strain evidence="2">UCRPC4</strain>
    </source>
</reference>
<name>A0A0G2EIP2_PHACM</name>
<evidence type="ECO:0000313" key="3">
    <source>
        <dbReference type="Proteomes" id="UP000053317"/>
    </source>
</evidence>
<feature type="compositionally biased region" description="Basic and acidic residues" evidence="1">
    <location>
        <begin position="230"/>
        <end position="267"/>
    </location>
</feature>
<accession>A0A0G2EIP2</accession>
<dbReference type="Proteomes" id="UP000053317">
    <property type="component" value="Unassembled WGS sequence"/>
</dbReference>
<gene>
    <name evidence="2" type="ORF">UCRPC4_g03220</name>
</gene>
<feature type="compositionally biased region" description="Polar residues" evidence="1">
    <location>
        <begin position="28"/>
        <end position="47"/>
    </location>
</feature>
<reference evidence="2 3" key="2">
    <citation type="submission" date="2015-05" db="EMBL/GenBank/DDBJ databases">
        <authorList>
            <person name="Morales-Cruz A."/>
            <person name="Amrine K.C."/>
            <person name="Cantu D."/>
        </authorList>
    </citation>
    <scope>NUCLEOTIDE SEQUENCE [LARGE SCALE GENOMIC DNA]</scope>
    <source>
        <strain evidence="2">UCRPC4</strain>
    </source>
</reference>
<dbReference type="AlphaFoldDB" id="A0A0G2EIP2"/>